<comment type="caution">
    <text evidence="3">The sequence shown here is derived from an EMBL/GenBank/DDBJ whole genome shotgun (WGS) entry which is preliminary data.</text>
</comment>
<evidence type="ECO:0000313" key="4">
    <source>
        <dbReference type="Proteomes" id="UP001314796"/>
    </source>
</evidence>
<evidence type="ECO:0008006" key="5">
    <source>
        <dbReference type="Google" id="ProtNLM"/>
    </source>
</evidence>
<gene>
    <name evidence="3" type="ORF">JOC73_000321</name>
</gene>
<feature type="transmembrane region" description="Helical" evidence="2">
    <location>
        <begin position="113"/>
        <end position="132"/>
    </location>
</feature>
<keyword evidence="1" id="KW-0175">Coiled coil</keyword>
<dbReference type="EMBL" id="JAFBEE010000001">
    <property type="protein sequence ID" value="MBM7613813.1"/>
    <property type="molecule type" value="Genomic_DNA"/>
</dbReference>
<feature type="coiled-coil region" evidence="1">
    <location>
        <begin position="39"/>
        <end position="66"/>
    </location>
</feature>
<organism evidence="3 4">
    <name type="scientific">Alkaliphilus hydrothermalis</name>
    <dbReference type="NCBI Taxonomy" id="1482730"/>
    <lineage>
        <taxon>Bacteria</taxon>
        <taxon>Bacillati</taxon>
        <taxon>Bacillota</taxon>
        <taxon>Clostridia</taxon>
        <taxon>Peptostreptococcales</taxon>
        <taxon>Natronincolaceae</taxon>
        <taxon>Alkaliphilus</taxon>
    </lineage>
</organism>
<keyword evidence="4" id="KW-1185">Reference proteome</keyword>
<evidence type="ECO:0000256" key="2">
    <source>
        <dbReference type="SAM" id="Phobius"/>
    </source>
</evidence>
<evidence type="ECO:0000256" key="1">
    <source>
        <dbReference type="SAM" id="Coils"/>
    </source>
</evidence>
<dbReference type="RefSeq" id="WP_204400078.1">
    <property type="nucleotide sequence ID" value="NZ_JAFBEE010000001.1"/>
</dbReference>
<dbReference type="Proteomes" id="UP001314796">
    <property type="component" value="Unassembled WGS sequence"/>
</dbReference>
<keyword evidence="2" id="KW-0472">Membrane</keyword>
<reference evidence="3 4" key="1">
    <citation type="submission" date="2021-01" db="EMBL/GenBank/DDBJ databases">
        <title>Genomic Encyclopedia of Type Strains, Phase IV (KMG-IV): sequencing the most valuable type-strain genomes for metagenomic binning, comparative biology and taxonomic classification.</title>
        <authorList>
            <person name="Goeker M."/>
        </authorList>
    </citation>
    <scope>NUCLEOTIDE SEQUENCE [LARGE SCALE GENOMIC DNA]</scope>
    <source>
        <strain evidence="3 4">DSM 25890</strain>
    </source>
</reference>
<evidence type="ECO:0000313" key="3">
    <source>
        <dbReference type="EMBL" id="MBM7613813.1"/>
    </source>
</evidence>
<keyword evidence="2" id="KW-0812">Transmembrane</keyword>
<protein>
    <recommendedName>
        <fullName evidence="5">DUF4367 domain-containing protein</fullName>
    </recommendedName>
</protein>
<proteinExistence type="predicted"/>
<keyword evidence="2" id="KW-1133">Transmembrane helix</keyword>
<sequence>MNNRLNKHTDEEIKDSLMKQTDASIEMKNEIWSRIEKRINEDNENLEKSEVTINNEKETDKQLRNNEEQIYNRRARKNNVVEEINTVQSRSNLRKGRINMRTEKRNQKNRKRMFNIGTIAASLLIVFLAGTAPGHATIERIKDFFLPEKPIVEEIEGMKEEKNVQLQESKYGYVIYFDETVYKLEELEGKDRILPMNQAANYPEVYMEIQQVEDKNIETSATEIQKELKDQYEIVMTGEEVLEPVKGILLYAQAGNEWDDEVLRYYIVDNTQGGSFIIKQQFFVEASEGHGVRFDNMLKEFQIVKLQE</sequence>
<name>A0ABS2NLK6_9FIRM</name>
<accession>A0ABS2NLK6</accession>